<dbReference type="Pfam" id="PF01233">
    <property type="entry name" value="NMT"/>
    <property type="match status" value="1"/>
</dbReference>
<dbReference type="EC" id="2.3.1.97" evidence="2"/>
<name>A0A7D3R1D7_9VIRU</name>
<evidence type="ECO:0000259" key="7">
    <source>
        <dbReference type="PROSITE" id="PS51186"/>
    </source>
</evidence>
<dbReference type="InterPro" id="IPR022677">
    <property type="entry name" value="NMT_C"/>
</dbReference>
<dbReference type="InterPro" id="IPR016181">
    <property type="entry name" value="Acyl_CoA_acyltransferase"/>
</dbReference>
<reference evidence="8 9" key="1">
    <citation type="submission" date="2020-04" db="EMBL/GenBank/DDBJ databases">
        <title>Advantages and limits of metagenomic assembly and binning of a giant virus.</title>
        <authorList>
            <person name="Schulz F."/>
            <person name="Andreani J."/>
            <person name="Francis R."/>
            <person name="Boudjemaa H."/>
            <person name="Bou Khalil J.Y."/>
            <person name="Lee J."/>
            <person name="La Scola B."/>
            <person name="Woyke T."/>
        </authorList>
    </citation>
    <scope>NUCLEOTIDE SEQUENCE [LARGE SCALE GENOMIC DNA]</scope>
    <source>
        <strain evidence="8 9">FV1/VV64</strain>
    </source>
</reference>
<keyword evidence="4" id="KW-0012">Acyltransferase</keyword>
<evidence type="ECO:0000256" key="1">
    <source>
        <dbReference type="ARBA" id="ARBA00009469"/>
    </source>
</evidence>
<keyword evidence="3" id="KW-0808">Transferase</keyword>
<evidence type="ECO:0000256" key="5">
    <source>
        <dbReference type="ARBA" id="ARBA00031242"/>
    </source>
</evidence>
<protein>
    <recommendedName>
        <fullName evidence="2">glycylpeptide N-tetradecanoyltransferase</fullName>
        <ecNumber evidence="2">2.3.1.97</ecNumber>
    </recommendedName>
    <alternativeName>
        <fullName evidence="5">Myristoyl-CoA:protein N-myristoyltransferase</fullName>
    </alternativeName>
</protein>
<dbReference type="Gene3D" id="3.40.630.170">
    <property type="match status" value="1"/>
</dbReference>
<feature type="domain" description="N-acetyltransferase" evidence="7">
    <location>
        <begin position="58"/>
        <end position="226"/>
    </location>
</feature>
<dbReference type="SUPFAM" id="SSF55729">
    <property type="entry name" value="Acyl-CoA N-acyltransferases (Nat)"/>
    <property type="match status" value="2"/>
</dbReference>
<dbReference type="PROSITE" id="PS51186">
    <property type="entry name" value="GNAT"/>
    <property type="match status" value="1"/>
</dbReference>
<dbReference type="GO" id="GO:0004379">
    <property type="term" value="F:glycylpeptide N-tetradecanoyltransferase activity"/>
    <property type="evidence" value="ECO:0007669"/>
    <property type="project" value="UniProtKB-EC"/>
</dbReference>
<gene>
    <name evidence="8" type="ORF">Fadolivirus_1_280</name>
</gene>
<dbReference type="InterPro" id="IPR022676">
    <property type="entry name" value="NMT_N"/>
</dbReference>
<proteinExistence type="inferred from homology"/>
<evidence type="ECO:0000256" key="2">
    <source>
        <dbReference type="ARBA" id="ARBA00012923"/>
    </source>
</evidence>
<dbReference type="PIRSF" id="PIRSF015892">
    <property type="entry name" value="N-myristl_transf"/>
    <property type="match status" value="1"/>
</dbReference>
<comment type="similarity">
    <text evidence="1 6">Belongs to the NMT family.</text>
</comment>
<evidence type="ECO:0000313" key="8">
    <source>
        <dbReference type="EMBL" id="QKF93738.1"/>
    </source>
</evidence>
<dbReference type="PANTHER" id="PTHR11377:SF5">
    <property type="entry name" value="GLYCYLPEPTIDE N-TETRADECANOYLTRANSFERASE"/>
    <property type="match status" value="1"/>
</dbReference>
<keyword evidence="9" id="KW-1185">Reference proteome</keyword>
<dbReference type="EMBL" id="MT418680">
    <property type="protein sequence ID" value="QKF93738.1"/>
    <property type="molecule type" value="Genomic_DNA"/>
</dbReference>
<dbReference type="InterPro" id="IPR000903">
    <property type="entry name" value="NMT"/>
</dbReference>
<evidence type="ECO:0000313" key="9">
    <source>
        <dbReference type="Proteomes" id="UP001162001"/>
    </source>
</evidence>
<sequence length="392" mass="46628">MNYPKNLDSALKWNYKFWNTQPTTKLKEIVSLDGPVNKENNQSSQQEPYKLPDDFQWVNLNMSNETDRNNLSEFLDKCYVEDKEKMFRLHYSPDFINWMYKDTNHIGVGITVKKNNLLVATICGKIVKMQVNKNKLDMVEVNFLCVHPKLRNKRLSPILIKELTRQFNLKGFYYATFTDSNYLPTPIYSSQYYHRAINLNTLLDTGFTTLDKNTNLSNVKKTLKLPDTFLINKFVKLDPIHLDQCYDLYNKYMDKYNYHHIFTKNEFSNLFLDNKFVHCYVVLDDDDNVLDFISYYIMNSRVISKNTNHEFIRRGVLFYYTCTHETCYRLVRDILIAARNNNIDVFDALDIMENQYILKELKFEEGTGTVNYYLYNWKIKPLKSQQIATILM</sequence>
<dbReference type="Pfam" id="PF02799">
    <property type="entry name" value="NMT_C"/>
    <property type="match status" value="1"/>
</dbReference>
<evidence type="ECO:0000256" key="4">
    <source>
        <dbReference type="ARBA" id="ARBA00023315"/>
    </source>
</evidence>
<evidence type="ECO:0000256" key="6">
    <source>
        <dbReference type="RuleBase" id="RU004178"/>
    </source>
</evidence>
<evidence type="ECO:0000256" key="3">
    <source>
        <dbReference type="ARBA" id="ARBA00022679"/>
    </source>
</evidence>
<organism evidence="8 9">
    <name type="scientific">Fadolivirus FV1/VV64</name>
    <dbReference type="NCBI Taxonomy" id="3070911"/>
    <lineage>
        <taxon>Viruses</taxon>
        <taxon>Varidnaviria</taxon>
        <taxon>Bamfordvirae</taxon>
        <taxon>Nucleocytoviricota</taxon>
        <taxon>Megaviricetes</taxon>
        <taxon>Imitervirales</taxon>
        <taxon>Mimiviridae</taxon>
        <taxon>Klosneuvirinae</taxon>
        <taxon>Fadolivirus</taxon>
        <taxon>Fadolivirus algeromassiliense</taxon>
    </lineage>
</organism>
<accession>A0A7D3R1D7</accession>
<dbReference type="PANTHER" id="PTHR11377">
    <property type="entry name" value="N-MYRISTOYL TRANSFERASE"/>
    <property type="match status" value="1"/>
</dbReference>
<dbReference type="InterPro" id="IPR000182">
    <property type="entry name" value="GNAT_dom"/>
</dbReference>
<dbReference type="Proteomes" id="UP001162001">
    <property type="component" value="Segment"/>
</dbReference>